<evidence type="ECO:0000313" key="2">
    <source>
        <dbReference type="Proteomes" id="UP000011728"/>
    </source>
</evidence>
<dbReference type="HOGENOM" id="CLU_643574_0_0_9"/>
<dbReference type="KEGG" id="csr:Cspa_c00280"/>
<name>M1MBP2_9CLOT</name>
<organism evidence="1 2">
    <name type="scientific">Clostridium saccharoperbutylacetonicum N1-4(HMT)</name>
    <dbReference type="NCBI Taxonomy" id="931276"/>
    <lineage>
        <taxon>Bacteria</taxon>
        <taxon>Bacillati</taxon>
        <taxon>Bacillota</taxon>
        <taxon>Clostridia</taxon>
        <taxon>Eubacteriales</taxon>
        <taxon>Clostridiaceae</taxon>
        <taxon>Clostridium</taxon>
    </lineage>
</organism>
<dbReference type="AlphaFoldDB" id="M1MBP2"/>
<proteinExistence type="predicted"/>
<sequence length="439" mass="52349">MFDNEILTQGERLKKIRQLMLRATQTEIAQGACTKNMISQVEMDKKKLNINLATKISKNLNRIAKEKGINLSIITPKELLIEDYEQANYIFINILKELKEIKVIDLFDKKLSEAEELIENYKITDNNKIELYKLSADFYYYKRIYSKSERMCDIGLKISISSQNSFEEVSLYIYRSRNNIFTGNYVRALQQLEYAEELNKSIINDELSIMIFYHKALTYKRLGEYDRSLEYFKILKQFDINDYNMLLKVKMVYANCLMDYHISFDEAEKEYKEILSIAMKYDYKDFIALAYSNISELYFNEKDYKLAGRYAKESLKYNLDNEYLNEILYFVAKMLQSSNEHVETYLLQSLEICEKKDTENLDLIEKVIYELVLIYIKKEDKENLMLMADKAKELNIDYSLIYLEIGDYYRNKNNEEKSKYFNSKAKEKLKQTKKFSYNS</sequence>
<evidence type="ECO:0000313" key="1">
    <source>
        <dbReference type="EMBL" id="AGF53863.1"/>
    </source>
</evidence>
<protein>
    <submittedName>
        <fullName evidence="1">Uncharacterized protein</fullName>
    </submittedName>
</protein>
<keyword evidence="2" id="KW-1185">Reference proteome</keyword>
<dbReference type="eggNOG" id="COG0457">
    <property type="taxonomic scope" value="Bacteria"/>
</dbReference>
<dbReference type="Gene3D" id="1.25.40.10">
    <property type="entry name" value="Tetratricopeptide repeat domain"/>
    <property type="match status" value="1"/>
</dbReference>
<gene>
    <name evidence="1" type="ORF">Cspa_c00280</name>
</gene>
<dbReference type="RefSeq" id="WP_015390199.1">
    <property type="nucleotide sequence ID" value="NC_020291.1"/>
</dbReference>
<reference evidence="1 2" key="1">
    <citation type="submission" date="2013-02" db="EMBL/GenBank/DDBJ databases">
        <title>Genome sequence of Clostridium saccharoperbutylacetonicum N1-4(HMT).</title>
        <authorList>
            <person name="Poehlein A."/>
            <person name="Daniel R."/>
        </authorList>
    </citation>
    <scope>NUCLEOTIDE SEQUENCE [LARGE SCALE GENOMIC DNA]</scope>
    <source>
        <strain evidence="2">N1-4(HMT)</strain>
    </source>
</reference>
<dbReference type="InterPro" id="IPR010982">
    <property type="entry name" value="Lambda_DNA-bd_dom_sf"/>
</dbReference>
<dbReference type="GO" id="GO:0003677">
    <property type="term" value="F:DNA binding"/>
    <property type="evidence" value="ECO:0007669"/>
    <property type="project" value="InterPro"/>
</dbReference>
<dbReference type="SUPFAM" id="SSF47413">
    <property type="entry name" value="lambda repressor-like DNA-binding domains"/>
    <property type="match status" value="1"/>
</dbReference>
<accession>M1MBP2</accession>
<dbReference type="EMBL" id="CP004121">
    <property type="protein sequence ID" value="AGF53863.1"/>
    <property type="molecule type" value="Genomic_DNA"/>
</dbReference>
<dbReference type="PATRIC" id="fig|931276.5.peg.19"/>
<dbReference type="Gene3D" id="1.10.260.40">
    <property type="entry name" value="lambda repressor-like DNA-binding domains"/>
    <property type="match status" value="1"/>
</dbReference>
<dbReference type="Proteomes" id="UP000011728">
    <property type="component" value="Chromosome"/>
</dbReference>
<dbReference type="OrthoDB" id="1884233at2"/>
<dbReference type="SUPFAM" id="SSF48452">
    <property type="entry name" value="TPR-like"/>
    <property type="match status" value="2"/>
</dbReference>
<dbReference type="InterPro" id="IPR011990">
    <property type="entry name" value="TPR-like_helical_dom_sf"/>
</dbReference>